<feature type="compositionally biased region" description="Pro residues" evidence="5">
    <location>
        <begin position="157"/>
        <end position="170"/>
    </location>
</feature>
<dbReference type="GO" id="GO:0016020">
    <property type="term" value="C:membrane"/>
    <property type="evidence" value="ECO:0007669"/>
    <property type="project" value="UniProtKB-SubCell"/>
</dbReference>
<dbReference type="OrthoDB" id="10025410at2759"/>
<comment type="subcellular location">
    <subcellularLocation>
        <location evidence="1">Membrane</location>
    </subcellularLocation>
</comment>
<feature type="domain" description="Shisa N-terminal" evidence="7">
    <location>
        <begin position="18"/>
        <end position="61"/>
    </location>
</feature>
<evidence type="ECO:0000256" key="5">
    <source>
        <dbReference type="SAM" id="MobiDB-lite"/>
    </source>
</evidence>
<dbReference type="PANTHER" id="PTHR31395:SF23">
    <property type="entry name" value="GEO05642P1"/>
    <property type="match status" value="1"/>
</dbReference>
<evidence type="ECO:0000313" key="8">
    <source>
        <dbReference type="EMBL" id="CAH1265575.1"/>
    </source>
</evidence>
<keyword evidence="9" id="KW-1185">Reference proteome</keyword>
<feature type="compositionally biased region" description="Low complexity" evidence="5">
    <location>
        <begin position="171"/>
        <end position="181"/>
    </location>
</feature>
<feature type="region of interest" description="Disordered" evidence="5">
    <location>
        <begin position="149"/>
        <end position="196"/>
    </location>
</feature>
<keyword evidence="4" id="KW-0472">Membrane</keyword>
<dbReference type="EMBL" id="OV696690">
    <property type="protein sequence ID" value="CAH1265575.1"/>
    <property type="molecule type" value="Genomic_DNA"/>
</dbReference>
<keyword evidence="6" id="KW-0732">Signal</keyword>
<gene>
    <name evidence="8" type="primary">SHISA4</name>
    <name evidence="8" type="ORF">BLAG_LOCUS19515</name>
</gene>
<dbReference type="AlphaFoldDB" id="A0A8K0ETL1"/>
<organism evidence="8 9">
    <name type="scientific">Branchiostoma lanceolatum</name>
    <name type="common">Common lancelet</name>
    <name type="synonym">Amphioxus lanceolatum</name>
    <dbReference type="NCBI Taxonomy" id="7740"/>
    <lineage>
        <taxon>Eukaryota</taxon>
        <taxon>Metazoa</taxon>
        <taxon>Chordata</taxon>
        <taxon>Cephalochordata</taxon>
        <taxon>Leptocardii</taxon>
        <taxon>Amphioxiformes</taxon>
        <taxon>Branchiostomatidae</taxon>
        <taxon>Branchiostoma</taxon>
    </lineage>
</organism>
<name>A0A8K0ETL1_BRALA</name>
<dbReference type="Pfam" id="PF13908">
    <property type="entry name" value="Shisa_N"/>
    <property type="match status" value="1"/>
</dbReference>
<dbReference type="Proteomes" id="UP000838412">
    <property type="component" value="Chromosome 5"/>
</dbReference>
<keyword evidence="2" id="KW-0812">Transmembrane</keyword>
<sequence length="196" mass="20473">MSVAVVLFVIAVLGTASGERCNGYTDIFGDYHAGFRCPTSSDFSSETYCCGIASNPYCCSSCLLSQFTFSCDADDIGDIVYLGTGAIVGIALGSLAFIGIIITVCCCCCCACCAGCRSNPPPTTTVITNQPAAGVTVAQTSYQPYPQYPPSREMAQYPPPGPQYPPPGAQYPPQGQQGGMVYPPPYPGQGGQPMKH</sequence>
<evidence type="ECO:0000259" key="7">
    <source>
        <dbReference type="Pfam" id="PF13908"/>
    </source>
</evidence>
<feature type="chain" id="PRO_5035483113" evidence="6">
    <location>
        <begin position="19"/>
        <end position="196"/>
    </location>
</feature>
<dbReference type="InterPro" id="IPR053891">
    <property type="entry name" value="Shisa_N"/>
</dbReference>
<dbReference type="PANTHER" id="PTHR31395">
    <property type="entry name" value="SHISA"/>
    <property type="match status" value="1"/>
</dbReference>
<evidence type="ECO:0000256" key="3">
    <source>
        <dbReference type="ARBA" id="ARBA00022989"/>
    </source>
</evidence>
<feature type="signal peptide" evidence="6">
    <location>
        <begin position="1"/>
        <end position="18"/>
    </location>
</feature>
<evidence type="ECO:0000256" key="6">
    <source>
        <dbReference type="SAM" id="SignalP"/>
    </source>
</evidence>
<evidence type="ECO:0000256" key="4">
    <source>
        <dbReference type="ARBA" id="ARBA00023136"/>
    </source>
</evidence>
<accession>A0A8K0ETL1</accession>
<evidence type="ECO:0000313" key="9">
    <source>
        <dbReference type="Proteomes" id="UP000838412"/>
    </source>
</evidence>
<dbReference type="InterPro" id="IPR026910">
    <property type="entry name" value="Shisa"/>
</dbReference>
<reference evidence="8" key="1">
    <citation type="submission" date="2022-01" db="EMBL/GenBank/DDBJ databases">
        <authorList>
            <person name="Braso-Vives M."/>
        </authorList>
    </citation>
    <scope>NUCLEOTIDE SEQUENCE</scope>
</reference>
<proteinExistence type="predicted"/>
<keyword evidence="3" id="KW-1133">Transmembrane helix</keyword>
<protein>
    <submittedName>
        <fullName evidence="8">SHISA4 protein</fullName>
    </submittedName>
</protein>
<evidence type="ECO:0000256" key="2">
    <source>
        <dbReference type="ARBA" id="ARBA00022692"/>
    </source>
</evidence>
<evidence type="ECO:0000256" key="1">
    <source>
        <dbReference type="ARBA" id="ARBA00004370"/>
    </source>
</evidence>